<accession>A0A238UC08</accession>
<evidence type="ECO:0000313" key="1">
    <source>
        <dbReference type="EMBL" id="SNR16108.1"/>
    </source>
</evidence>
<dbReference type="AlphaFoldDB" id="A0A238UC08"/>
<dbReference type="KEGG" id="tje:TJEJU_2423"/>
<proteinExistence type="predicted"/>
<organism evidence="1 2">
    <name type="scientific">Tenacibaculum jejuense</name>
    <dbReference type="NCBI Taxonomy" id="584609"/>
    <lineage>
        <taxon>Bacteria</taxon>
        <taxon>Pseudomonadati</taxon>
        <taxon>Bacteroidota</taxon>
        <taxon>Flavobacteriia</taxon>
        <taxon>Flavobacteriales</taxon>
        <taxon>Flavobacteriaceae</taxon>
        <taxon>Tenacibaculum</taxon>
    </lineage>
</organism>
<evidence type="ECO:0000313" key="2">
    <source>
        <dbReference type="Proteomes" id="UP000215214"/>
    </source>
</evidence>
<dbReference type="Proteomes" id="UP000215214">
    <property type="component" value="Chromosome TJEJU"/>
</dbReference>
<keyword evidence="2" id="KW-1185">Reference proteome</keyword>
<gene>
    <name evidence="1" type="ORF">TJEJU_2423</name>
</gene>
<dbReference type="EMBL" id="LT899436">
    <property type="protein sequence ID" value="SNR16108.1"/>
    <property type="molecule type" value="Genomic_DNA"/>
</dbReference>
<sequence>MNTPCKEMSIENYIDILNNNPELKEKLSDIGILENNNGEAIIKLKYYDLLTKKEKDYLNKSFKNLNREKYTLKYGIVKGGFLTCLTDEICDNCHKALTDARNDYK</sequence>
<protein>
    <submittedName>
        <fullName evidence="1">Uncharacterized protein</fullName>
    </submittedName>
</protein>
<name>A0A238UC08_9FLAO</name>
<dbReference type="RefSeq" id="WP_095072412.1">
    <property type="nucleotide sequence ID" value="NZ_LT899436.1"/>
</dbReference>
<reference evidence="1 2" key="1">
    <citation type="submission" date="2017-07" db="EMBL/GenBank/DDBJ databases">
        <authorList>
            <person name="Sun Z.S."/>
            <person name="Albrecht U."/>
            <person name="Echele G."/>
            <person name="Lee C.C."/>
        </authorList>
    </citation>
    <scope>NUCLEOTIDE SEQUENCE [LARGE SCALE GENOMIC DNA]</scope>
    <source>
        <strain evidence="2">type strain: KCTC 22618</strain>
    </source>
</reference>